<comment type="caution">
    <text evidence="1">The sequence shown here is derived from an EMBL/GenBank/DDBJ whole genome shotgun (WGS) entry which is preliminary data.</text>
</comment>
<dbReference type="Proteomes" id="UP000824120">
    <property type="component" value="Chromosome 6"/>
</dbReference>
<dbReference type="EMBL" id="JACXVP010000006">
    <property type="protein sequence ID" value="KAG5598941.1"/>
    <property type="molecule type" value="Genomic_DNA"/>
</dbReference>
<gene>
    <name evidence="1" type="ORF">H5410_030311</name>
</gene>
<protein>
    <submittedName>
        <fullName evidence="1">Uncharacterized protein</fullName>
    </submittedName>
</protein>
<evidence type="ECO:0000313" key="1">
    <source>
        <dbReference type="EMBL" id="KAG5598941.1"/>
    </source>
</evidence>
<dbReference type="PANTHER" id="PTHR45786:SF78">
    <property type="entry name" value="ATP-DEPENDENT DNA HELICASE"/>
    <property type="match status" value="1"/>
</dbReference>
<dbReference type="PANTHER" id="PTHR45786">
    <property type="entry name" value="DNA BINDING PROTEIN-LIKE"/>
    <property type="match status" value="1"/>
</dbReference>
<organism evidence="1 2">
    <name type="scientific">Solanum commersonii</name>
    <name type="common">Commerson's wild potato</name>
    <name type="synonym">Commerson's nightshade</name>
    <dbReference type="NCBI Taxonomy" id="4109"/>
    <lineage>
        <taxon>Eukaryota</taxon>
        <taxon>Viridiplantae</taxon>
        <taxon>Streptophyta</taxon>
        <taxon>Embryophyta</taxon>
        <taxon>Tracheophyta</taxon>
        <taxon>Spermatophyta</taxon>
        <taxon>Magnoliopsida</taxon>
        <taxon>eudicotyledons</taxon>
        <taxon>Gunneridae</taxon>
        <taxon>Pentapetalae</taxon>
        <taxon>asterids</taxon>
        <taxon>lamiids</taxon>
        <taxon>Solanales</taxon>
        <taxon>Solanaceae</taxon>
        <taxon>Solanoideae</taxon>
        <taxon>Solaneae</taxon>
        <taxon>Solanum</taxon>
    </lineage>
</organism>
<dbReference type="OrthoDB" id="1930928at2759"/>
<name>A0A9J5YFT9_SOLCO</name>
<proteinExistence type="predicted"/>
<sequence>MIIYLAKTLLAFKTSSKLQIRLAKGFNMNHRRNLFLGDSKESQHFRTYSRAYNNMFAFTSLGVRYDTELAKRNRGIYTFKVQGQMYHFIDDLKPSTGKPKNLQLYFYDNENELTNRMALADNLNELIVTKLIHMLKLNPYSTFLRSLACS</sequence>
<accession>A0A9J5YFT9</accession>
<evidence type="ECO:0000313" key="2">
    <source>
        <dbReference type="Proteomes" id="UP000824120"/>
    </source>
</evidence>
<reference evidence="1 2" key="1">
    <citation type="submission" date="2020-09" db="EMBL/GenBank/DDBJ databases">
        <title>De no assembly of potato wild relative species, Solanum commersonii.</title>
        <authorList>
            <person name="Cho K."/>
        </authorList>
    </citation>
    <scope>NUCLEOTIDE SEQUENCE [LARGE SCALE GENOMIC DNA]</scope>
    <source>
        <strain evidence="1">LZ3.2</strain>
        <tissue evidence="1">Leaf</tissue>
    </source>
</reference>
<keyword evidence="2" id="KW-1185">Reference proteome</keyword>
<dbReference type="AlphaFoldDB" id="A0A9J5YFT9"/>